<feature type="binding site" evidence="2">
    <location>
        <position position="294"/>
    </location>
    <ligand>
        <name>ATP</name>
        <dbReference type="ChEBI" id="CHEBI:30616"/>
    </ligand>
</feature>
<evidence type="ECO:0000256" key="3">
    <source>
        <dbReference type="SAM" id="MobiDB-lite"/>
    </source>
</evidence>
<evidence type="ECO:0000313" key="5">
    <source>
        <dbReference type="EMBL" id="KAJ0986725.1"/>
    </source>
</evidence>
<dbReference type="PANTHER" id="PTHR10627">
    <property type="entry name" value="SCP160"/>
    <property type="match status" value="1"/>
</dbReference>
<dbReference type="Pfam" id="PF00536">
    <property type="entry name" value="SAM_1"/>
    <property type="match status" value="1"/>
</dbReference>
<organism evidence="5 6">
    <name type="scientific">Dioscorea zingiberensis</name>
    <dbReference type="NCBI Taxonomy" id="325984"/>
    <lineage>
        <taxon>Eukaryota</taxon>
        <taxon>Viridiplantae</taxon>
        <taxon>Streptophyta</taxon>
        <taxon>Embryophyta</taxon>
        <taxon>Tracheophyta</taxon>
        <taxon>Spermatophyta</taxon>
        <taxon>Magnoliopsida</taxon>
        <taxon>Liliopsida</taxon>
        <taxon>Dioscoreales</taxon>
        <taxon>Dioscoreaceae</taxon>
        <taxon>Dioscorea</taxon>
    </lineage>
</organism>
<dbReference type="GO" id="GO:0005524">
    <property type="term" value="F:ATP binding"/>
    <property type="evidence" value="ECO:0007669"/>
    <property type="project" value="UniProtKB-UniRule"/>
</dbReference>
<name>A0A9D5D9U4_9LILI</name>
<feature type="region of interest" description="Disordered" evidence="3">
    <location>
        <begin position="1"/>
        <end position="57"/>
    </location>
</feature>
<dbReference type="InterPro" id="IPR017441">
    <property type="entry name" value="Protein_kinase_ATP_BS"/>
</dbReference>
<gene>
    <name evidence="5" type="ORF">J5N97_005081</name>
</gene>
<dbReference type="OrthoDB" id="76949at2759"/>
<dbReference type="PROSITE" id="PS50105">
    <property type="entry name" value="SAM_DOMAIN"/>
    <property type="match status" value="1"/>
</dbReference>
<evidence type="ECO:0000256" key="1">
    <source>
        <dbReference type="ARBA" id="ARBA00022737"/>
    </source>
</evidence>
<dbReference type="Gene3D" id="1.10.150.50">
    <property type="entry name" value="Transcription Factor, Ets-1"/>
    <property type="match status" value="1"/>
</dbReference>
<dbReference type="InterPro" id="IPR013761">
    <property type="entry name" value="SAM/pointed_sf"/>
</dbReference>
<dbReference type="AlphaFoldDB" id="A0A9D5D9U4"/>
<feature type="region of interest" description="Disordered" evidence="3">
    <location>
        <begin position="184"/>
        <end position="213"/>
    </location>
</feature>
<dbReference type="Proteomes" id="UP001085076">
    <property type="component" value="Miscellaneous, Linkage group lg01"/>
</dbReference>
<feature type="compositionally biased region" description="Basic and acidic residues" evidence="3">
    <location>
        <begin position="43"/>
        <end position="56"/>
    </location>
</feature>
<reference evidence="5" key="2">
    <citation type="journal article" date="2022" name="Hortic Res">
        <title>The genome of Dioscorea zingiberensis sheds light on the biosynthesis, origin and evolution of the medicinally important diosgenin saponins.</title>
        <authorList>
            <person name="Li Y."/>
            <person name="Tan C."/>
            <person name="Li Z."/>
            <person name="Guo J."/>
            <person name="Li S."/>
            <person name="Chen X."/>
            <person name="Wang C."/>
            <person name="Dai X."/>
            <person name="Yang H."/>
            <person name="Song W."/>
            <person name="Hou L."/>
            <person name="Xu J."/>
            <person name="Tong Z."/>
            <person name="Xu A."/>
            <person name="Yuan X."/>
            <person name="Wang W."/>
            <person name="Yang Q."/>
            <person name="Chen L."/>
            <person name="Sun Z."/>
            <person name="Wang K."/>
            <person name="Pan B."/>
            <person name="Chen J."/>
            <person name="Bao Y."/>
            <person name="Liu F."/>
            <person name="Qi X."/>
            <person name="Gang D.R."/>
            <person name="Wen J."/>
            <person name="Li J."/>
        </authorList>
    </citation>
    <scope>NUCLEOTIDE SEQUENCE</scope>
    <source>
        <strain evidence="5">Dzin_1.0</strain>
    </source>
</reference>
<feature type="domain" description="SAM" evidence="4">
    <location>
        <begin position="266"/>
        <end position="325"/>
    </location>
</feature>
<evidence type="ECO:0000259" key="4">
    <source>
        <dbReference type="PROSITE" id="PS50105"/>
    </source>
</evidence>
<keyword evidence="2" id="KW-0547">Nucleotide-binding</keyword>
<dbReference type="EMBL" id="JAGGNH010000001">
    <property type="protein sequence ID" value="KAJ0986725.1"/>
    <property type="molecule type" value="Genomic_DNA"/>
</dbReference>
<sequence length="326" mass="36828">MAARPQVTITLGRSGQVVKRAGPTVDGSQSDYATSQSLGSKRPLRERLGGNAEDPHTFANQFRSKRQRREGHDWRPDDDVDNEKQYVPKRWIGRDDLRHKLLHKSLHRRTNVVQGAEDHVDLREKLSRNAKISFRRETQQRQESKTPMRRIVPTRSADDLLRLDSVQKSYSAWPLDGRRHRSPDRLIGVSRGPSNHDELRHVSSRSVDTSTRSSMYTSKDLLDASRPVPFMTKSSVPIEAPKPVLRAPPPGGVIQKSSHMPEEPITVAGLLHSLGLGKYAILFQVEEVDMAALKQMSDNDLKELGIPMGPRKKILLAVLSRPKRHP</sequence>
<reference evidence="5" key="1">
    <citation type="submission" date="2021-03" db="EMBL/GenBank/DDBJ databases">
        <authorList>
            <person name="Li Z."/>
            <person name="Yang C."/>
        </authorList>
    </citation>
    <scope>NUCLEOTIDE SEQUENCE</scope>
    <source>
        <strain evidence="5">Dzin_1.0</strain>
        <tissue evidence="5">Leaf</tissue>
    </source>
</reference>
<keyword evidence="2" id="KW-0067">ATP-binding</keyword>
<feature type="compositionally biased region" description="Low complexity" evidence="3">
    <location>
        <begin position="204"/>
        <end position="213"/>
    </location>
</feature>
<dbReference type="SMART" id="SM00454">
    <property type="entry name" value="SAM"/>
    <property type="match status" value="1"/>
</dbReference>
<comment type="caution">
    <text evidence="5">The sequence shown here is derived from an EMBL/GenBank/DDBJ whole genome shotgun (WGS) entry which is preliminary data.</text>
</comment>
<evidence type="ECO:0000313" key="6">
    <source>
        <dbReference type="Proteomes" id="UP001085076"/>
    </source>
</evidence>
<dbReference type="PROSITE" id="PS00107">
    <property type="entry name" value="PROTEIN_KINASE_ATP"/>
    <property type="match status" value="1"/>
</dbReference>
<dbReference type="InterPro" id="IPR001660">
    <property type="entry name" value="SAM"/>
</dbReference>
<evidence type="ECO:0000256" key="2">
    <source>
        <dbReference type="PROSITE-ProRule" id="PRU10141"/>
    </source>
</evidence>
<accession>A0A9D5D9U4</accession>
<keyword evidence="6" id="KW-1185">Reference proteome</keyword>
<dbReference type="PANTHER" id="PTHR10627:SF74">
    <property type="entry name" value="OS08G0526500 PROTEIN"/>
    <property type="match status" value="1"/>
</dbReference>
<protein>
    <recommendedName>
        <fullName evidence="4">SAM domain-containing protein</fullName>
    </recommendedName>
</protein>
<keyword evidence="1" id="KW-0677">Repeat</keyword>
<dbReference type="SUPFAM" id="SSF47769">
    <property type="entry name" value="SAM/Pointed domain"/>
    <property type="match status" value="1"/>
</dbReference>
<feature type="compositionally biased region" description="Polar residues" evidence="3">
    <location>
        <begin position="26"/>
        <end position="39"/>
    </location>
</feature>
<proteinExistence type="predicted"/>